<evidence type="ECO:0000256" key="1">
    <source>
        <dbReference type="ARBA" id="ARBA00004629"/>
    </source>
</evidence>
<dbReference type="PANTHER" id="PTHR15459">
    <property type="entry name" value="POLYAMINE-MODULATED FACTOR 1"/>
    <property type="match status" value="1"/>
</dbReference>
<dbReference type="PhylomeDB" id="A7TG55"/>
<evidence type="ECO:0000256" key="2">
    <source>
        <dbReference type="ARBA" id="ARBA00022454"/>
    </source>
</evidence>
<dbReference type="Pfam" id="PF03980">
    <property type="entry name" value="Nnf1"/>
    <property type="match status" value="1"/>
</dbReference>
<dbReference type="eggNOG" id="ENOG502RZTQ">
    <property type="taxonomic scope" value="Eukaryota"/>
</dbReference>
<keyword evidence="10" id="KW-0175">Coiled coil</keyword>
<proteinExistence type="predicted"/>
<dbReference type="InterPro" id="IPR016851">
    <property type="entry name" value="Nnf1"/>
</dbReference>
<comment type="subcellular location">
    <subcellularLocation>
        <location evidence="1 9">Chromosome</location>
        <location evidence="1 9">Centromere</location>
        <location evidence="1 9">Kinetochore</location>
    </subcellularLocation>
    <subcellularLocation>
        <location evidence="9">Nucleus</location>
    </subcellularLocation>
    <text evidence="9">Associated with the kinetochore.</text>
</comment>
<evidence type="ECO:0000256" key="10">
    <source>
        <dbReference type="SAM" id="Coils"/>
    </source>
</evidence>
<dbReference type="GO" id="GO:0005634">
    <property type="term" value="C:nucleus"/>
    <property type="evidence" value="ECO:0007669"/>
    <property type="project" value="UniProtKB-SubCell"/>
</dbReference>
<keyword evidence="4 9" id="KW-0498">Mitosis</keyword>
<evidence type="ECO:0000256" key="5">
    <source>
        <dbReference type="ARBA" id="ARBA00022838"/>
    </source>
</evidence>
<keyword evidence="8 9" id="KW-0137">Centromere</keyword>
<keyword evidence="6 9" id="KW-0539">Nucleus</keyword>
<evidence type="ECO:0000256" key="6">
    <source>
        <dbReference type="ARBA" id="ARBA00023242"/>
    </source>
</evidence>
<dbReference type="GO" id="GO:0007059">
    <property type="term" value="P:chromosome segregation"/>
    <property type="evidence" value="ECO:0007669"/>
    <property type="project" value="UniProtKB-UniRule"/>
</dbReference>
<dbReference type="OrthoDB" id="18453at2759"/>
<dbReference type="AlphaFoldDB" id="A7TG55"/>
<evidence type="ECO:0000313" key="11">
    <source>
        <dbReference type="EMBL" id="EDO18812.1"/>
    </source>
</evidence>
<keyword evidence="5 9" id="KW-0995">Kinetochore</keyword>
<evidence type="ECO:0000256" key="9">
    <source>
        <dbReference type="PIRNR" id="PIRNR027153"/>
    </source>
</evidence>
<accession>A7TG55</accession>
<dbReference type="GeneID" id="5547128"/>
<keyword evidence="3 9" id="KW-0132">Cell division</keyword>
<evidence type="ECO:0000313" key="12">
    <source>
        <dbReference type="Proteomes" id="UP000000267"/>
    </source>
</evidence>
<keyword evidence="12" id="KW-1185">Reference proteome</keyword>
<dbReference type="OMA" id="SSCFPEY"/>
<reference evidence="11 12" key="1">
    <citation type="journal article" date="2007" name="Proc. Natl. Acad. Sci. U.S.A.">
        <title>Independent sorting-out of thousands of duplicated gene pairs in two yeast species descended from a whole-genome duplication.</title>
        <authorList>
            <person name="Scannell D.R."/>
            <person name="Frank A.C."/>
            <person name="Conant G.C."/>
            <person name="Byrne K.P."/>
            <person name="Woolfit M."/>
            <person name="Wolfe K.H."/>
        </authorList>
    </citation>
    <scope>NUCLEOTIDE SEQUENCE [LARGE SCALE GENOMIC DNA]</scope>
    <source>
        <strain evidence="12">ATCC 22028 / DSM 70294 / BCRC 21397 / CBS 2163 / NBRC 10782 / NRRL Y-8283 / UCD 57-17</strain>
    </source>
</reference>
<evidence type="ECO:0000256" key="8">
    <source>
        <dbReference type="ARBA" id="ARBA00023328"/>
    </source>
</evidence>
<dbReference type="EMBL" id="DS480385">
    <property type="protein sequence ID" value="EDO18812.1"/>
    <property type="molecule type" value="Genomic_DNA"/>
</dbReference>
<protein>
    <recommendedName>
        <fullName evidence="9">Kinetochore-associated protein</fullName>
    </recommendedName>
</protein>
<dbReference type="HOGENOM" id="CLU_117280_0_0_1"/>
<sequence>MSDDQKIRYVRFCQVFNKAISQTLLKLQNWDKIKSCFPEYSETREGAQNLVTCQEQVSQFWVELCKREFNEIVEERQVKIKLDDLDDLIIEAKKRLDNGQDETALSDNSIPIDQLTCGQLIECNLHGQRLKAIEELDEKLNHINEVNEQLGNQIKELEDEIELERQELRNVYKTHLGDHIQSPPDEVLLQGLNDMLLELQETC</sequence>
<evidence type="ECO:0000256" key="3">
    <source>
        <dbReference type="ARBA" id="ARBA00022618"/>
    </source>
</evidence>
<evidence type="ECO:0000256" key="7">
    <source>
        <dbReference type="ARBA" id="ARBA00023306"/>
    </source>
</evidence>
<dbReference type="PANTHER" id="PTHR15459:SF3">
    <property type="entry name" value="POLYAMINE-MODULATED FACTOR 1"/>
    <property type="match status" value="1"/>
</dbReference>
<evidence type="ECO:0000256" key="4">
    <source>
        <dbReference type="ARBA" id="ARBA00022776"/>
    </source>
</evidence>
<dbReference type="InParanoid" id="A7TG55"/>
<dbReference type="RefSeq" id="XP_001646670.1">
    <property type="nucleotide sequence ID" value="XM_001646620.1"/>
</dbReference>
<keyword evidence="2 9" id="KW-0158">Chromosome</keyword>
<dbReference type="GO" id="GO:0051301">
    <property type="term" value="P:cell division"/>
    <property type="evidence" value="ECO:0007669"/>
    <property type="project" value="UniProtKB-UniRule"/>
</dbReference>
<name>A7TG55_VANPO</name>
<organism evidence="12">
    <name type="scientific">Vanderwaltozyma polyspora (strain ATCC 22028 / DSM 70294 / BCRC 21397 / CBS 2163 / NBRC 10782 / NRRL Y-8283 / UCD 57-17)</name>
    <name type="common">Kluyveromyces polysporus</name>
    <dbReference type="NCBI Taxonomy" id="436907"/>
    <lineage>
        <taxon>Eukaryota</taxon>
        <taxon>Fungi</taxon>
        <taxon>Dikarya</taxon>
        <taxon>Ascomycota</taxon>
        <taxon>Saccharomycotina</taxon>
        <taxon>Saccharomycetes</taxon>
        <taxon>Saccharomycetales</taxon>
        <taxon>Saccharomycetaceae</taxon>
        <taxon>Vanderwaltozyma</taxon>
    </lineage>
</organism>
<dbReference type="PIRSF" id="PIRSF027153">
    <property type="entry name" value="Nnf1p"/>
    <property type="match status" value="1"/>
</dbReference>
<dbReference type="KEGG" id="vpo:Kpol_1028p88"/>
<dbReference type="InterPro" id="IPR007128">
    <property type="entry name" value="PMF1/Nnf1"/>
</dbReference>
<keyword evidence="7 9" id="KW-0131">Cell cycle</keyword>
<dbReference type="FunCoup" id="A7TG55">
    <property type="interactions" value="88"/>
</dbReference>
<feature type="coiled-coil region" evidence="10">
    <location>
        <begin position="129"/>
        <end position="174"/>
    </location>
</feature>
<gene>
    <name evidence="11" type="ORF">Kpol_1028p88</name>
</gene>
<dbReference type="Proteomes" id="UP000000267">
    <property type="component" value="Unassembled WGS sequence"/>
</dbReference>
<dbReference type="GO" id="GO:0000444">
    <property type="term" value="C:MIS12/MIND type complex"/>
    <property type="evidence" value="ECO:0007669"/>
    <property type="project" value="UniProtKB-UniRule"/>
</dbReference>